<evidence type="ECO:0000256" key="6">
    <source>
        <dbReference type="ARBA" id="ARBA00023136"/>
    </source>
</evidence>
<evidence type="ECO:0000256" key="7">
    <source>
        <dbReference type="ARBA" id="ARBA00023180"/>
    </source>
</evidence>
<keyword evidence="7" id="KW-0325">Glycoprotein</keyword>
<feature type="transmembrane region" description="Helical" evidence="8">
    <location>
        <begin position="75"/>
        <end position="94"/>
    </location>
</feature>
<dbReference type="Pfam" id="PF00664">
    <property type="entry name" value="ABC_membrane"/>
    <property type="match status" value="1"/>
</dbReference>
<evidence type="ECO:0000256" key="3">
    <source>
        <dbReference type="ARBA" id="ARBA00022692"/>
    </source>
</evidence>
<dbReference type="PROSITE" id="PS50929">
    <property type="entry name" value="ABC_TM1F"/>
    <property type="match status" value="1"/>
</dbReference>
<comment type="caution">
    <text evidence="10">The sequence shown here is derived from an EMBL/GenBank/DDBJ whole genome shotgun (WGS) entry which is preliminary data.</text>
</comment>
<dbReference type="Gene3D" id="1.20.1560.10">
    <property type="entry name" value="ABC transporter type 1, transmembrane domain"/>
    <property type="match status" value="1"/>
</dbReference>
<keyword evidence="11" id="KW-1185">Reference proteome</keyword>
<dbReference type="GO" id="GO:0005524">
    <property type="term" value="F:ATP binding"/>
    <property type="evidence" value="ECO:0007669"/>
    <property type="project" value="InterPro"/>
</dbReference>
<gene>
    <name evidence="10" type="ORF">POM88_021451</name>
</gene>
<reference evidence="10" key="1">
    <citation type="submission" date="2023-02" db="EMBL/GenBank/DDBJ databases">
        <title>Genome of toxic invasive species Heracleum sosnowskyi carries increased number of genes despite the absence of recent whole-genome duplications.</title>
        <authorList>
            <person name="Schelkunov M."/>
            <person name="Shtratnikova V."/>
            <person name="Makarenko M."/>
            <person name="Klepikova A."/>
            <person name="Omelchenko D."/>
            <person name="Novikova G."/>
            <person name="Obukhova E."/>
            <person name="Bogdanov V."/>
            <person name="Penin A."/>
            <person name="Logacheva M."/>
        </authorList>
    </citation>
    <scope>NUCLEOTIDE SEQUENCE</scope>
    <source>
        <strain evidence="10">Hsosn_3</strain>
        <tissue evidence="10">Leaf</tissue>
    </source>
</reference>
<dbReference type="CDD" id="cd18577">
    <property type="entry name" value="ABC_6TM_Pgp_ABCB1_D1_like"/>
    <property type="match status" value="1"/>
</dbReference>
<evidence type="ECO:0000256" key="1">
    <source>
        <dbReference type="ARBA" id="ARBA00007577"/>
    </source>
</evidence>
<dbReference type="Proteomes" id="UP001237642">
    <property type="component" value="Unassembled WGS sequence"/>
</dbReference>
<evidence type="ECO:0000313" key="10">
    <source>
        <dbReference type="EMBL" id="KAK1383716.1"/>
    </source>
</evidence>
<accession>A0AAD8MSH9</accession>
<feature type="domain" description="ABC transmembrane type-1" evidence="9">
    <location>
        <begin position="14"/>
        <end position="184"/>
    </location>
</feature>
<evidence type="ECO:0000256" key="4">
    <source>
        <dbReference type="ARBA" id="ARBA00022737"/>
    </source>
</evidence>
<keyword evidence="5 8" id="KW-1133">Transmembrane helix</keyword>
<evidence type="ECO:0000256" key="5">
    <source>
        <dbReference type="ARBA" id="ARBA00022989"/>
    </source>
</evidence>
<dbReference type="EMBL" id="JAUIZM010000005">
    <property type="protein sequence ID" value="KAK1383716.1"/>
    <property type="molecule type" value="Genomic_DNA"/>
</dbReference>
<dbReference type="GO" id="GO:0016020">
    <property type="term" value="C:membrane"/>
    <property type="evidence" value="ECO:0007669"/>
    <property type="project" value="InterPro"/>
</dbReference>
<organism evidence="10 11">
    <name type="scientific">Heracleum sosnowskyi</name>
    <dbReference type="NCBI Taxonomy" id="360622"/>
    <lineage>
        <taxon>Eukaryota</taxon>
        <taxon>Viridiplantae</taxon>
        <taxon>Streptophyta</taxon>
        <taxon>Embryophyta</taxon>
        <taxon>Tracheophyta</taxon>
        <taxon>Spermatophyta</taxon>
        <taxon>Magnoliopsida</taxon>
        <taxon>eudicotyledons</taxon>
        <taxon>Gunneridae</taxon>
        <taxon>Pentapetalae</taxon>
        <taxon>asterids</taxon>
        <taxon>campanulids</taxon>
        <taxon>Apiales</taxon>
        <taxon>Apiaceae</taxon>
        <taxon>Apioideae</taxon>
        <taxon>apioid superclade</taxon>
        <taxon>Tordylieae</taxon>
        <taxon>Tordyliinae</taxon>
        <taxon>Heracleum</taxon>
    </lineage>
</organism>
<evidence type="ECO:0000256" key="8">
    <source>
        <dbReference type="SAM" id="Phobius"/>
    </source>
</evidence>
<keyword evidence="3 8" id="KW-0812">Transmembrane</keyword>
<evidence type="ECO:0000256" key="2">
    <source>
        <dbReference type="ARBA" id="ARBA00022448"/>
    </source>
</evidence>
<protein>
    <submittedName>
        <fullName evidence="10">ABC transporter B family member 16</fullName>
    </submittedName>
</protein>
<evidence type="ECO:0000313" key="11">
    <source>
        <dbReference type="Proteomes" id="UP001237642"/>
    </source>
</evidence>
<keyword evidence="2" id="KW-0813">Transport</keyword>
<name>A0AAD8MSH9_9APIA</name>
<feature type="transmembrane region" description="Helical" evidence="8">
    <location>
        <begin position="100"/>
        <end position="122"/>
    </location>
</feature>
<sequence length="184" mass="20177">MKLQALLIVNHKGYCWTRTAERQVSSLRPKYLKAALRQDVGYFDFNMISISKVTTTVSSDSLIIQDVISEKVPMFVMHVATLFGAYVVGFLMLWRLAIVALPFVVLLVISGLIYGRAVMGVARKTREEYNKAGTIVEQAISSIRTVYSFVGESKTITEYCAALQGTVDLGIKQGSAIGLAIGST</sequence>
<evidence type="ECO:0000259" key="9">
    <source>
        <dbReference type="PROSITE" id="PS50929"/>
    </source>
</evidence>
<comment type="similarity">
    <text evidence="1">Belongs to the ABC transporter superfamily. ABCB family. Multidrug resistance exporter (TC 3.A.1.201) subfamily.</text>
</comment>
<reference evidence="10" key="2">
    <citation type="submission" date="2023-05" db="EMBL/GenBank/DDBJ databases">
        <authorList>
            <person name="Schelkunov M.I."/>
        </authorList>
    </citation>
    <scope>NUCLEOTIDE SEQUENCE</scope>
    <source>
        <strain evidence="10">Hsosn_3</strain>
        <tissue evidence="10">Leaf</tissue>
    </source>
</reference>
<proteinExistence type="inferred from homology"/>
<keyword evidence="4" id="KW-0677">Repeat</keyword>
<dbReference type="PANTHER" id="PTHR45136">
    <property type="entry name" value="ABC TRANSPORTER DOMAIN-CONTAINING PROTEIN"/>
    <property type="match status" value="1"/>
</dbReference>
<dbReference type="AlphaFoldDB" id="A0AAD8MSH9"/>
<dbReference type="PANTHER" id="PTHR45136:SF2">
    <property type="entry name" value="ABC TRANSPORTER DOMAIN-CONTAINING PROTEIN"/>
    <property type="match status" value="1"/>
</dbReference>
<dbReference type="SUPFAM" id="SSF90123">
    <property type="entry name" value="ABC transporter transmembrane region"/>
    <property type="match status" value="1"/>
</dbReference>
<dbReference type="InterPro" id="IPR036640">
    <property type="entry name" value="ABC1_TM_sf"/>
</dbReference>
<dbReference type="GO" id="GO:0140359">
    <property type="term" value="F:ABC-type transporter activity"/>
    <property type="evidence" value="ECO:0007669"/>
    <property type="project" value="InterPro"/>
</dbReference>
<dbReference type="InterPro" id="IPR011527">
    <property type="entry name" value="ABC1_TM_dom"/>
</dbReference>
<keyword evidence="6 8" id="KW-0472">Membrane</keyword>